<keyword evidence="3" id="KW-1003">Cell membrane</keyword>
<evidence type="ECO:0000313" key="10">
    <source>
        <dbReference type="Proteomes" id="UP001519504"/>
    </source>
</evidence>
<dbReference type="RefSeq" id="WP_213809037.1">
    <property type="nucleotide sequence ID" value="NZ_JAAMFK010000004.1"/>
</dbReference>
<feature type="transmembrane region" description="Helical" evidence="7">
    <location>
        <begin position="311"/>
        <end position="332"/>
    </location>
</feature>
<organism evidence="9 10">
    <name type="scientific">Fructobacillus broussonetiae</name>
    <dbReference type="NCBI Taxonomy" id="2713173"/>
    <lineage>
        <taxon>Bacteria</taxon>
        <taxon>Bacillati</taxon>
        <taxon>Bacillota</taxon>
        <taxon>Bacilli</taxon>
        <taxon>Lactobacillales</taxon>
        <taxon>Lactobacillaceae</taxon>
        <taxon>Fructobacillus</taxon>
    </lineage>
</organism>
<keyword evidence="5 7" id="KW-1133">Transmembrane helix</keyword>
<keyword evidence="6 7" id="KW-0472">Membrane</keyword>
<gene>
    <name evidence="9" type="ORF">G6R29_03825</name>
</gene>
<dbReference type="InterPro" id="IPR003004">
    <property type="entry name" value="GspF/PilC"/>
</dbReference>
<dbReference type="Gene3D" id="1.20.81.30">
    <property type="entry name" value="Type II secretion system (T2SS), domain F"/>
    <property type="match status" value="2"/>
</dbReference>
<feature type="transmembrane region" description="Helical" evidence="7">
    <location>
        <begin position="112"/>
        <end position="130"/>
    </location>
</feature>
<accession>A0ABS5R0L3</accession>
<keyword evidence="10" id="KW-1185">Reference proteome</keyword>
<dbReference type="PRINTS" id="PR00812">
    <property type="entry name" value="BCTERIALGSPF"/>
</dbReference>
<comment type="similarity">
    <text evidence="2">Belongs to the GSP F family.</text>
</comment>
<evidence type="ECO:0000256" key="4">
    <source>
        <dbReference type="ARBA" id="ARBA00022692"/>
    </source>
</evidence>
<dbReference type="Proteomes" id="UP001519504">
    <property type="component" value="Unassembled WGS sequence"/>
</dbReference>
<comment type="caution">
    <text evidence="9">The sequence shown here is derived from an EMBL/GenBank/DDBJ whole genome shotgun (WGS) entry which is preliminary data.</text>
</comment>
<sequence>MKLAIKKQRLAKTDQVLFLKELAELGQAGYSVNQSLNILLGAHRSWQVQLEKVQEELGTGNRISSAFAPLFDSDVQVYLRLAEEQGRFSETMQELASKMQLIIDYKRQLKAALTYPAILLIILFALVFGLEKTLYPVFATLTETLGQGRENFALTVLNILLGIVLLVCAVVVFSYLVLIKVRPVRRCHLVARIPYLRALSKSLISALLAEQLALLLKAGLTLPAIIATFAQEGKKSLAQEMAREAQLFLKEGQGISSWIDRQPYLNQTLSAYLSRGFNASLLATYLSYFAKHEFRDFDRRIKRLFAWIQPILFAVIGAAIVLLYLAMLLPLYKNLGGIQT</sequence>
<comment type="subcellular location">
    <subcellularLocation>
        <location evidence="1">Cell membrane</location>
        <topology evidence="1">Multi-pass membrane protein</topology>
    </subcellularLocation>
</comment>
<dbReference type="InterPro" id="IPR018076">
    <property type="entry name" value="T2SS_GspF_dom"/>
</dbReference>
<feature type="domain" description="Type II secretion system protein GspF" evidence="8">
    <location>
        <begin position="18"/>
        <end position="130"/>
    </location>
</feature>
<feature type="domain" description="Type II secretion system protein GspF" evidence="8">
    <location>
        <begin position="209"/>
        <end position="330"/>
    </location>
</feature>
<evidence type="ECO:0000256" key="2">
    <source>
        <dbReference type="ARBA" id="ARBA00005745"/>
    </source>
</evidence>
<evidence type="ECO:0000256" key="5">
    <source>
        <dbReference type="ARBA" id="ARBA00022989"/>
    </source>
</evidence>
<proteinExistence type="inferred from homology"/>
<dbReference type="PANTHER" id="PTHR30012">
    <property type="entry name" value="GENERAL SECRETION PATHWAY PROTEIN"/>
    <property type="match status" value="1"/>
</dbReference>
<dbReference type="InterPro" id="IPR042094">
    <property type="entry name" value="T2SS_GspF_sf"/>
</dbReference>
<evidence type="ECO:0000256" key="1">
    <source>
        <dbReference type="ARBA" id="ARBA00004651"/>
    </source>
</evidence>
<evidence type="ECO:0000256" key="6">
    <source>
        <dbReference type="ARBA" id="ARBA00023136"/>
    </source>
</evidence>
<keyword evidence="4 7" id="KW-0812">Transmembrane</keyword>
<evidence type="ECO:0000256" key="3">
    <source>
        <dbReference type="ARBA" id="ARBA00022475"/>
    </source>
</evidence>
<feature type="transmembrane region" description="Helical" evidence="7">
    <location>
        <begin position="152"/>
        <end position="178"/>
    </location>
</feature>
<dbReference type="PANTHER" id="PTHR30012:SF0">
    <property type="entry name" value="TYPE II SECRETION SYSTEM PROTEIN F-RELATED"/>
    <property type="match status" value="1"/>
</dbReference>
<name>A0ABS5R0L3_9LACO</name>
<evidence type="ECO:0000256" key="7">
    <source>
        <dbReference type="SAM" id="Phobius"/>
    </source>
</evidence>
<evidence type="ECO:0000259" key="8">
    <source>
        <dbReference type="Pfam" id="PF00482"/>
    </source>
</evidence>
<dbReference type="Pfam" id="PF00482">
    <property type="entry name" value="T2SSF"/>
    <property type="match status" value="2"/>
</dbReference>
<protein>
    <recommendedName>
        <fullName evidence="8">Type II secretion system protein GspF domain-containing protein</fullName>
    </recommendedName>
</protein>
<dbReference type="EMBL" id="JAAMFK010000004">
    <property type="protein sequence ID" value="MBS9338752.1"/>
    <property type="molecule type" value="Genomic_DNA"/>
</dbReference>
<evidence type="ECO:0000313" key="9">
    <source>
        <dbReference type="EMBL" id="MBS9338752.1"/>
    </source>
</evidence>
<reference evidence="9 10" key="1">
    <citation type="submission" date="2020-02" db="EMBL/GenBank/DDBJ databases">
        <title>Fructobacillus sp. isolated from paper mulberry of Taiwan.</title>
        <authorList>
            <person name="Lin S.-T."/>
        </authorList>
    </citation>
    <scope>NUCLEOTIDE SEQUENCE [LARGE SCALE GENOMIC DNA]</scope>
    <source>
        <strain evidence="9 10">M2-14</strain>
    </source>
</reference>